<dbReference type="RefSeq" id="WP_070370325.1">
    <property type="nucleotide sequence ID" value="NZ_LKEU01000020.1"/>
</dbReference>
<keyword evidence="1" id="KW-1133">Transmembrane helix</keyword>
<dbReference type="Proteomes" id="UP000176244">
    <property type="component" value="Unassembled WGS sequence"/>
</dbReference>
<comment type="caution">
    <text evidence="2">The sequence shown here is derived from an EMBL/GenBank/DDBJ whole genome shotgun (WGS) entry which is preliminary data.</text>
</comment>
<feature type="transmembrane region" description="Helical" evidence="1">
    <location>
        <begin position="6"/>
        <end position="23"/>
    </location>
</feature>
<evidence type="ECO:0000313" key="3">
    <source>
        <dbReference type="Proteomes" id="UP000176244"/>
    </source>
</evidence>
<proteinExistence type="predicted"/>
<keyword evidence="1" id="KW-0472">Membrane</keyword>
<gene>
    <name evidence="2" type="ORF">ACWI_09820</name>
</gene>
<protein>
    <submittedName>
        <fullName evidence="2">Uncharacterized protein</fullName>
    </submittedName>
</protein>
<dbReference type="AlphaFoldDB" id="A0A1F2PL62"/>
<keyword evidence="1" id="KW-0812">Transmembrane</keyword>
<organism evidence="2 3">
    <name type="scientific">Acetobacterium wieringae</name>
    <dbReference type="NCBI Taxonomy" id="52694"/>
    <lineage>
        <taxon>Bacteria</taxon>
        <taxon>Bacillati</taxon>
        <taxon>Bacillota</taxon>
        <taxon>Clostridia</taxon>
        <taxon>Eubacteriales</taxon>
        <taxon>Eubacteriaceae</taxon>
        <taxon>Acetobacterium</taxon>
    </lineage>
</organism>
<name>A0A1F2PL62_9FIRM</name>
<evidence type="ECO:0000256" key="1">
    <source>
        <dbReference type="SAM" id="Phobius"/>
    </source>
</evidence>
<sequence length="249" mass="28939">MDKIIPLIICCAGIIALIVMNIWNKKNKTVQFKGKKKEPEHNSVHDFINVKDIKGNFLYTKDNKICAYYRVDAISLDLLSQSEKRSLCKQLCVQMAPESSWRFLSVERPVDIFPLVEEYSRIWTQTTEPVVKDILGKEMLEMHHFAESGEIVQRQFYFIVWEEYEDGIERDFLKRITDIASRLASGTITGEILKQQEIVRLCNLINNPAYCHLEDMEYGTQITTIMDLYKNSHESQFVAADQIQEVAYA</sequence>
<dbReference type="EMBL" id="LKEU01000020">
    <property type="protein sequence ID" value="OFV71482.1"/>
    <property type="molecule type" value="Genomic_DNA"/>
</dbReference>
<evidence type="ECO:0000313" key="2">
    <source>
        <dbReference type="EMBL" id="OFV71482.1"/>
    </source>
</evidence>
<dbReference type="STRING" id="52694.ACWI_09820"/>
<accession>A0A1F2PL62</accession>
<reference evidence="2 3" key="1">
    <citation type="submission" date="2015-09" db="EMBL/GenBank/DDBJ databases">
        <title>Genome sequence of Acetobacterium wieringae DSM 1911.</title>
        <authorList>
            <person name="Poehlein A."/>
            <person name="Bengelsdorf F.R."/>
            <person name="Schiel-Bengelsdorf B."/>
            <person name="Duerre P."/>
            <person name="Daniel R."/>
        </authorList>
    </citation>
    <scope>NUCLEOTIDE SEQUENCE [LARGE SCALE GENOMIC DNA]</scope>
    <source>
        <strain evidence="2 3">DSM 1911</strain>
    </source>
</reference>
<dbReference type="OrthoDB" id="2578816at2"/>